<name>A0A9P0GM88_PHACE</name>
<dbReference type="AlphaFoldDB" id="A0A9P0GM88"/>
<accession>A0A9P0GM88</accession>
<reference evidence="3" key="1">
    <citation type="submission" date="2022-01" db="EMBL/GenBank/DDBJ databases">
        <authorList>
            <person name="King R."/>
        </authorList>
    </citation>
    <scope>NUCLEOTIDE SEQUENCE</scope>
</reference>
<evidence type="ECO:0000313" key="3">
    <source>
        <dbReference type="EMBL" id="CAH1155552.1"/>
    </source>
</evidence>
<sequence length="372" mass="44063">MRRSERLNEIPLTRYFQEFEEEDYQQSNNYNFGFPELFGVENQEQKTLTVHRGNIFDDLIKAFEDDFFLRGNLKLELILPTGEKESAEDFGGVWRDVLSEFWQTFYEKCTVGTIMKVPYIRHDFGELQWKAIAKIFLKGFILEKYLPIKIAPVFLKTCFNLNVNDEDLINEFFNYICDTDRQVFEQAQKNFDEVDLDELVEIFSTYESKWNPNEDNFKQLLRDIAHKELIQKPAFVVKCFQKEWEYKITNHEEILELYEKIKPSVKNCLKKIELENSNITNEQNIVFNYLKKFIKEADDTIREAFFRYCTGSNLPIMSIKVAFVETTGINRLPIAHTCSGLLQLSSTYENFIILRSELNSILNSNIWIMDLV</sequence>
<dbReference type="InterPro" id="IPR035983">
    <property type="entry name" value="Hect_E3_ubiquitin_ligase"/>
</dbReference>
<dbReference type="GO" id="GO:0009966">
    <property type="term" value="P:regulation of signal transduction"/>
    <property type="evidence" value="ECO:0007669"/>
    <property type="project" value="UniProtKB-ARBA"/>
</dbReference>
<evidence type="ECO:0000256" key="1">
    <source>
        <dbReference type="ARBA" id="ARBA00022786"/>
    </source>
</evidence>
<dbReference type="Proteomes" id="UP001153737">
    <property type="component" value="Chromosome 2"/>
</dbReference>
<dbReference type="EMBL" id="OU896708">
    <property type="protein sequence ID" value="CAH1155552.1"/>
    <property type="molecule type" value="Genomic_DNA"/>
</dbReference>
<gene>
    <name evidence="3" type="ORF">PHAECO_LOCUS6029</name>
</gene>
<keyword evidence="1" id="KW-0833">Ubl conjugation pathway</keyword>
<feature type="domain" description="HECT" evidence="2">
    <location>
        <begin position="277"/>
        <end position="361"/>
    </location>
</feature>
<keyword evidence="4" id="KW-1185">Reference proteome</keyword>
<evidence type="ECO:0000313" key="4">
    <source>
        <dbReference type="Proteomes" id="UP001153737"/>
    </source>
</evidence>
<dbReference type="Pfam" id="PF00632">
    <property type="entry name" value="HECT"/>
    <property type="match status" value="1"/>
</dbReference>
<reference evidence="3" key="2">
    <citation type="submission" date="2022-10" db="EMBL/GenBank/DDBJ databases">
        <authorList>
            <consortium name="ENA_rothamsted_submissions"/>
            <consortium name="culmorum"/>
            <person name="King R."/>
        </authorList>
    </citation>
    <scope>NUCLEOTIDE SEQUENCE</scope>
</reference>
<evidence type="ECO:0000259" key="2">
    <source>
        <dbReference type="Pfam" id="PF00632"/>
    </source>
</evidence>
<dbReference type="OrthoDB" id="6755555at2759"/>
<protein>
    <recommendedName>
        <fullName evidence="2">HECT domain-containing protein</fullName>
    </recommendedName>
</protein>
<dbReference type="GO" id="GO:0004842">
    <property type="term" value="F:ubiquitin-protein transferase activity"/>
    <property type="evidence" value="ECO:0007669"/>
    <property type="project" value="InterPro"/>
</dbReference>
<dbReference type="InterPro" id="IPR000569">
    <property type="entry name" value="HECT_dom"/>
</dbReference>
<dbReference type="Gene3D" id="3.30.2410.10">
    <property type="entry name" value="Hect, E3 ligase catalytic domain"/>
    <property type="match status" value="1"/>
</dbReference>
<proteinExistence type="predicted"/>
<organism evidence="3 4">
    <name type="scientific">Phaedon cochleariae</name>
    <name type="common">Mustard beetle</name>
    <dbReference type="NCBI Taxonomy" id="80249"/>
    <lineage>
        <taxon>Eukaryota</taxon>
        <taxon>Metazoa</taxon>
        <taxon>Ecdysozoa</taxon>
        <taxon>Arthropoda</taxon>
        <taxon>Hexapoda</taxon>
        <taxon>Insecta</taxon>
        <taxon>Pterygota</taxon>
        <taxon>Neoptera</taxon>
        <taxon>Endopterygota</taxon>
        <taxon>Coleoptera</taxon>
        <taxon>Polyphaga</taxon>
        <taxon>Cucujiformia</taxon>
        <taxon>Chrysomeloidea</taxon>
        <taxon>Chrysomelidae</taxon>
        <taxon>Chrysomelinae</taxon>
        <taxon>Chrysomelini</taxon>
        <taxon>Phaedon</taxon>
    </lineage>
</organism>
<dbReference type="SUPFAM" id="SSF56204">
    <property type="entry name" value="Hect, E3 ligase catalytic domain"/>
    <property type="match status" value="1"/>
</dbReference>